<evidence type="ECO:0000256" key="2">
    <source>
        <dbReference type="SAM" id="Phobius"/>
    </source>
</evidence>
<organism evidence="3 4">
    <name type="scientific">Rugosimonospora africana</name>
    <dbReference type="NCBI Taxonomy" id="556532"/>
    <lineage>
        <taxon>Bacteria</taxon>
        <taxon>Bacillati</taxon>
        <taxon>Actinomycetota</taxon>
        <taxon>Actinomycetes</taxon>
        <taxon>Micromonosporales</taxon>
        <taxon>Micromonosporaceae</taxon>
        <taxon>Rugosimonospora</taxon>
    </lineage>
</organism>
<dbReference type="Proteomes" id="UP000642748">
    <property type="component" value="Unassembled WGS sequence"/>
</dbReference>
<comment type="caution">
    <text evidence="3">The sequence shown here is derived from an EMBL/GenBank/DDBJ whole genome shotgun (WGS) entry which is preliminary data.</text>
</comment>
<feature type="region of interest" description="Disordered" evidence="1">
    <location>
        <begin position="295"/>
        <end position="332"/>
    </location>
</feature>
<evidence type="ECO:0000313" key="3">
    <source>
        <dbReference type="EMBL" id="GIH21327.1"/>
    </source>
</evidence>
<sequence length="468" mass="48345">MASRRDQLQSYQFLTQRVISAFVMRETDPAQSPLRRGIGAVFAGLMIAVMVGAGFGVYGLLTKIGSNNWKTNGAIVVEKETGATYVYNGGQLHPMLNFTSALLDTMTNRGNVFRESSAALVGVPRGVMLGIPDAPDSLPDAGHTVRAPWTLCTAANPAAQGATTTTLALSVAPAGARPLGDQSLLVRDPDTRSTYLIWHGNRYQIDSDVLPALFGIVTPITGGTAWLNGLPRGTDIDPIGIAHTGSPSSAAAGHHIGDLLVTQVGTGGVQYWLVFDDGLAPITELQKDIVVGQGGAQPQQISVSDSTKLPRSTHLRPDSDAVAPPTRPPTLATLTNPTDQICAEFGNAKQPPAVSVGGTLPVSGTGTPTGSRTASGTVLADRVIVPAGHVEVVAVMASSTTAAGGYYVVTDLGIRYAVSSDAVLKVLGYQATNGVAMPNSLVRLIPLGPALDPAAAQAPVPNHNTDGS</sequence>
<dbReference type="PANTHER" id="PTHR40765">
    <property type="entry name" value="ESX-2 SECRETION SYSTEM ATPASE ECCB2"/>
    <property type="match status" value="1"/>
</dbReference>
<proteinExistence type="predicted"/>
<keyword evidence="2" id="KW-1133">Transmembrane helix</keyword>
<feature type="transmembrane region" description="Helical" evidence="2">
    <location>
        <begin position="38"/>
        <end position="61"/>
    </location>
</feature>
<accession>A0A8J3VW32</accession>
<feature type="compositionally biased region" description="Polar residues" evidence="1">
    <location>
        <begin position="296"/>
        <end position="310"/>
    </location>
</feature>
<gene>
    <name evidence="3" type="ORF">Raf01_94990</name>
</gene>
<evidence type="ECO:0000313" key="4">
    <source>
        <dbReference type="Proteomes" id="UP000642748"/>
    </source>
</evidence>
<protein>
    <submittedName>
        <fullName evidence="3">Type VII secretion protein EccB</fullName>
    </submittedName>
</protein>
<dbReference type="InterPro" id="IPR007795">
    <property type="entry name" value="T7SS_EccB"/>
</dbReference>
<evidence type="ECO:0000256" key="1">
    <source>
        <dbReference type="SAM" id="MobiDB-lite"/>
    </source>
</evidence>
<keyword evidence="2" id="KW-0812">Transmembrane</keyword>
<keyword evidence="2" id="KW-0472">Membrane</keyword>
<dbReference type="Pfam" id="PF05108">
    <property type="entry name" value="T7SS_ESX1_EccB"/>
    <property type="match status" value="1"/>
</dbReference>
<name>A0A8J3VW32_9ACTN</name>
<dbReference type="EMBL" id="BONZ01000124">
    <property type="protein sequence ID" value="GIH21327.1"/>
    <property type="molecule type" value="Genomic_DNA"/>
</dbReference>
<dbReference type="NCBIfam" id="TIGR03919">
    <property type="entry name" value="T7SS_EccB"/>
    <property type="match status" value="1"/>
</dbReference>
<dbReference type="RefSeq" id="WP_203924711.1">
    <property type="nucleotide sequence ID" value="NZ_BONZ01000124.1"/>
</dbReference>
<dbReference type="GO" id="GO:0005576">
    <property type="term" value="C:extracellular region"/>
    <property type="evidence" value="ECO:0007669"/>
    <property type="project" value="TreeGrafter"/>
</dbReference>
<dbReference type="AlphaFoldDB" id="A0A8J3VW32"/>
<keyword evidence="4" id="KW-1185">Reference proteome</keyword>
<dbReference type="PANTHER" id="PTHR40765:SF2">
    <property type="entry name" value="ESX-2 SECRETION SYSTEM ATPASE ECCB2"/>
    <property type="match status" value="1"/>
</dbReference>
<dbReference type="InterPro" id="IPR044857">
    <property type="entry name" value="T7SS_EccB_R1"/>
</dbReference>
<dbReference type="Gene3D" id="3.30.2390.20">
    <property type="entry name" value="Type VII secretion system EccB, repeat 1 domain"/>
    <property type="match status" value="1"/>
</dbReference>
<reference evidence="3" key="1">
    <citation type="submission" date="2021-01" db="EMBL/GenBank/DDBJ databases">
        <title>Whole genome shotgun sequence of Rugosimonospora africana NBRC 104875.</title>
        <authorList>
            <person name="Komaki H."/>
            <person name="Tamura T."/>
        </authorList>
    </citation>
    <scope>NUCLEOTIDE SEQUENCE</scope>
    <source>
        <strain evidence="3">NBRC 104875</strain>
    </source>
</reference>